<dbReference type="KEGG" id="rfo:REIFOR_03026"/>
<dbReference type="Gene3D" id="3.40.50.1820">
    <property type="entry name" value="alpha/beta hydrolase"/>
    <property type="match status" value="1"/>
</dbReference>
<feature type="domain" description="AB hydrolase-1" evidence="1">
    <location>
        <begin position="34"/>
        <end position="207"/>
    </location>
</feature>
<evidence type="ECO:0000259" key="1">
    <source>
        <dbReference type="Pfam" id="PF12697"/>
    </source>
</evidence>
<keyword evidence="2" id="KW-0378">Hydrolase</keyword>
<evidence type="ECO:0000313" key="3">
    <source>
        <dbReference type="Proteomes" id="UP000229757"/>
    </source>
</evidence>
<dbReference type="InterPro" id="IPR029058">
    <property type="entry name" value="AB_hydrolase_fold"/>
</dbReference>
<sequence length="213" mass="23129">MNRVWLPGWHANSQIFDELRAELGADTDERVLSFADTALSRADWLTEQVAALDEGVTLVGWSLGGMLACELASLSAKVKAVFVLNANLQFAGAAGLDSGVADAFMARYRINPVATRGRFAQLVDPVRSGFMMPFLLAGDQLASLHWLYEIDLRQQPIACPVHLLLAHDDLLVPFGSARQVWAGKASSVTAMAGHHSLPLSAPRRVADWIKEHG</sequence>
<gene>
    <name evidence="2" type="ORF">REIFOR_03026</name>
</gene>
<evidence type="ECO:0000313" key="2">
    <source>
        <dbReference type="EMBL" id="ATX78145.1"/>
    </source>
</evidence>
<dbReference type="OrthoDB" id="9780744at2"/>
<dbReference type="InterPro" id="IPR000073">
    <property type="entry name" value="AB_hydrolase_1"/>
</dbReference>
<dbReference type="SUPFAM" id="SSF53474">
    <property type="entry name" value="alpha/beta-Hydrolases"/>
    <property type="match status" value="1"/>
</dbReference>
<dbReference type="EMBL" id="CP011797">
    <property type="protein sequence ID" value="ATX78145.1"/>
    <property type="molecule type" value="Genomic_DNA"/>
</dbReference>
<dbReference type="AlphaFoldDB" id="A0A2K8KTS2"/>
<dbReference type="Proteomes" id="UP000229757">
    <property type="component" value="Chromosome"/>
</dbReference>
<name>A0A2K8KTS2_9GAMM</name>
<keyword evidence="3" id="KW-1185">Reference proteome</keyword>
<dbReference type="Pfam" id="PF12697">
    <property type="entry name" value="Abhydrolase_6"/>
    <property type="match status" value="1"/>
</dbReference>
<dbReference type="GO" id="GO:0016787">
    <property type="term" value="F:hydrolase activity"/>
    <property type="evidence" value="ECO:0007669"/>
    <property type="project" value="UniProtKB-KW"/>
</dbReference>
<accession>A0A2K8KTS2</accession>
<reference evidence="2 3" key="1">
    <citation type="journal article" date="2017" name="Environ. Microbiol.">
        <title>Genomic and physiological analyses of 'Reinekea forsetii' reveal a versatile opportunistic lifestyle during spring algae blooms.</title>
        <authorList>
            <person name="Avci B."/>
            <person name="Hahnke R.L."/>
            <person name="Chafee M."/>
            <person name="Fischer T."/>
            <person name="Gruber-Vodicka H."/>
            <person name="Tegetmeyer H.E."/>
            <person name="Harder J."/>
            <person name="Fuchs B.M."/>
            <person name="Amann R.I."/>
            <person name="Teeling H."/>
        </authorList>
    </citation>
    <scope>NUCLEOTIDE SEQUENCE [LARGE SCALE GENOMIC DNA]</scope>
    <source>
        <strain evidence="2 3">Hel1_31_D35</strain>
    </source>
</reference>
<dbReference type="RefSeq" id="WP_100258354.1">
    <property type="nucleotide sequence ID" value="NZ_CP011797.1"/>
</dbReference>
<organism evidence="2 3">
    <name type="scientific">Reinekea forsetii</name>
    <dbReference type="NCBI Taxonomy" id="1336806"/>
    <lineage>
        <taxon>Bacteria</taxon>
        <taxon>Pseudomonadati</taxon>
        <taxon>Pseudomonadota</taxon>
        <taxon>Gammaproteobacteria</taxon>
        <taxon>Oceanospirillales</taxon>
        <taxon>Saccharospirillaceae</taxon>
        <taxon>Reinekea</taxon>
    </lineage>
</organism>
<proteinExistence type="predicted"/>
<protein>
    <submittedName>
        <fullName evidence="2">Alpha/beta hydrolase family protein</fullName>
    </submittedName>
</protein>